<sequence length="180" mass="20131">GVVLEDEGNVLVMEWDRINSRWGELAEADSGDRFTITGLDTVQPGGEVVVAVSASYVASLPDIEKAFPDLPLVHLRHPKAVPNQLWYAGENAALQQQFLQTLGQLEGQKVSMVHLILAAPASVCINFGRRYDPRNMPPLRCYQWQRTEQNPYPWAVEMPTAPEQPGRYLQHSLPELNATK</sequence>
<dbReference type="NCBIfam" id="NF033611">
    <property type="entry name" value="SAVED"/>
    <property type="match status" value="1"/>
</dbReference>
<accession>A0A3M3RGW1</accession>
<feature type="non-terminal residue" evidence="2">
    <location>
        <position position="1"/>
    </location>
</feature>
<gene>
    <name evidence="2" type="ORF">ALQ51_00985</name>
</gene>
<evidence type="ECO:0000313" key="2">
    <source>
        <dbReference type="EMBL" id="RMN95629.1"/>
    </source>
</evidence>
<dbReference type="EMBL" id="RBPJ01000151">
    <property type="protein sequence ID" value="RMN95629.1"/>
    <property type="molecule type" value="Genomic_DNA"/>
</dbReference>
<proteinExistence type="predicted"/>
<organism evidence="2 3">
    <name type="scientific">Pseudomonas cannabina</name>
    <dbReference type="NCBI Taxonomy" id="86840"/>
    <lineage>
        <taxon>Bacteria</taxon>
        <taxon>Pseudomonadati</taxon>
        <taxon>Pseudomonadota</taxon>
        <taxon>Gammaproteobacteria</taxon>
        <taxon>Pseudomonadales</taxon>
        <taxon>Pseudomonadaceae</taxon>
        <taxon>Pseudomonas</taxon>
    </lineage>
</organism>
<protein>
    <submittedName>
        <fullName evidence="2">2-methylthioadenine synthetase</fullName>
    </submittedName>
</protein>
<dbReference type="AlphaFoldDB" id="A0A3M3RGW1"/>
<evidence type="ECO:0000259" key="1">
    <source>
        <dbReference type="Pfam" id="PF18145"/>
    </source>
</evidence>
<comment type="caution">
    <text evidence="2">The sequence shown here is derived from an EMBL/GenBank/DDBJ whole genome shotgun (WGS) entry which is preliminary data.</text>
</comment>
<name>A0A3M3RGW1_PSECA</name>
<reference evidence="2 3" key="1">
    <citation type="submission" date="2018-08" db="EMBL/GenBank/DDBJ databases">
        <title>Recombination of ecologically and evolutionarily significant loci maintains genetic cohesion in the Pseudomonas syringae species complex.</title>
        <authorList>
            <person name="Dillon M."/>
            <person name="Thakur S."/>
            <person name="Almeida R.N.D."/>
            <person name="Weir B.S."/>
            <person name="Guttman D.S."/>
        </authorList>
    </citation>
    <scope>NUCLEOTIDE SEQUENCE [LARGE SCALE GENOMIC DNA]</scope>
    <source>
        <strain evidence="2 3">ICMP 15203</strain>
    </source>
</reference>
<evidence type="ECO:0000313" key="3">
    <source>
        <dbReference type="Proteomes" id="UP000270524"/>
    </source>
</evidence>
<dbReference type="Pfam" id="PF18145">
    <property type="entry name" value="SAVED"/>
    <property type="match status" value="1"/>
</dbReference>
<feature type="domain" description="SMODS-associated and fused to various effectors" evidence="1">
    <location>
        <begin position="1"/>
        <end position="158"/>
    </location>
</feature>
<dbReference type="RefSeq" id="WP_122361860.1">
    <property type="nucleotide sequence ID" value="NZ_RBPJ01000151.1"/>
</dbReference>
<dbReference type="Proteomes" id="UP000270524">
    <property type="component" value="Unassembled WGS sequence"/>
</dbReference>
<dbReference type="InterPro" id="IPR040836">
    <property type="entry name" value="SAVED"/>
</dbReference>